<evidence type="ECO:0000256" key="1">
    <source>
        <dbReference type="SAM" id="Phobius"/>
    </source>
</evidence>
<keyword evidence="1" id="KW-0812">Transmembrane</keyword>
<dbReference type="AlphaFoldDB" id="A0A134B9W6"/>
<feature type="transmembrane region" description="Helical" evidence="1">
    <location>
        <begin position="90"/>
        <end position="114"/>
    </location>
</feature>
<dbReference type="PATRIC" id="fig|322095.3.peg.831"/>
<feature type="transmembrane region" description="Helical" evidence="1">
    <location>
        <begin position="50"/>
        <end position="69"/>
    </location>
</feature>
<sequence>MAILSIILHNYTHWMYGAIFENEFTYQEWHVSKLLDYLSHPDGRLPLQLFSFYGHYGVVIFVFLSAYGLEKKYGRTTKEVRPLPFIWTHYLKLLSMCIVGYAAYLLLNAFYVSYPASTIFGVLSQLTMLCNLQICSFDTFAPGPYWYFGLMLQLYVVYRLLLFRRSWGVIVGAILVCSITQAFVTPDGAVMTWLRTNFVGSILPFGLGLLYARYEEDIQLSKAAYGIIALVSIALIFVTSLSFLPWITTPIFVCALGISCTQLLPQSVNKPLAWVGGISAAIFVSHPIVRQLGLALAEKLHFSPYQSVLTFLISALLLGALFQPILNRSTKLFMKLAKH</sequence>
<feature type="transmembrane region" description="Helical" evidence="1">
    <location>
        <begin position="223"/>
        <end position="241"/>
    </location>
</feature>
<dbReference type="InterPro" id="IPR002656">
    <property type="entry name" value="Acyl_transf_3_dom"/>
</dbReference>
<dbReference type="GO" id="GO:0016747">
    <property type="term" value="F:acyltransferase activity, transferring groups other than amino-acyl groups"/>
    <property type="evidence" value="ECO:0007669"/>
    <property type="project" value="InterPro"/>
</dbReference>
<dbReference type="Pfam" id="PF01757">
    <property type="entry name" value="Acyl_transf_3"/>
    <property type="match status" value="1"/>
</dbReference>
<evidence type="ECO:0000259" key="2">
    <source>
        <dbReference type="Pfam" id="PF01757"/>
    </source>
</evidence>
<keyword evidence="4" id="KW-1185">Reference proteome</keyword>
<feature type="transmembrane region" description="Helical" evidence="1">
    <location>
        <begin position="190"/>
        <end position="211"/>
    </location>
</feature>
<gene>
    <name evidence="3" type="ORF">HMPREF3185_00843</name>
</gene>
<dbReference type="Proteomes" id="UP000070224">
    <property type="component" value="Unassembled WGS sequence"/>
</dbReference>
<feature type="transmembrane region" description="Helical" evidence="1">
    <location>
        <begin position="167"/>
        <end position="184"/>
    </location>
</feature>
<feature type="transmembrane region" description="Helical" evidence="1">
    <location>
        <begin position="308"/>
        <end position="326"/>
    </location>
</feature>
<comment type="caution">
    <text evidence="3">The sequence shown here is derived from an EMBL/GenBank/DDBJ whole genome shotgun (WGS) entry which is preliminary data.</text>
</comment>
<keyword evidence="1" id="KW-1133">Transmembrane helix</keyword>
<name>A0A134B9W6_9PORP</name>
<organism evidence="3 4">
    <name type="scientific">Porphyromonas somerae</name>
    <dbReference type="NCBI Taxonomy" id="322095"/>
    <lineage>
        <taxon>Bacteria</taxon>
        <taxon>Pseudomonadati</taxon>
        <taxon>Bacteroidota</taxon>
        <taxon>Bacteroidia</taxon>
        <taxon>Bacteroidales</taxon>
        <taxon>Porphyromonadaceae</taxon>
        <taxon>Porphyromonas</taxon>
    </lineage>
</organism>
<accession>A0A134B9W6</accession>
<evidence type="ECO:0000313" key="3">
    <source>
        <dbReference type="EMBL" id="KXB76732.1"/>
    </source>
</evidence>
<evidence type="ECO:0000313" key="4">
    <source>
        <dbReference type="Proteomes" id="UP000070224"/>
    </source>
</evidence>
<feature type="transmembrane region" description="Helical" evidence="1">
    <location>
        <begin position="145"/>
        <end position="162"/>
    </location>
</feature>
<keyword evidence="1" id="KW-0472">Membrane</keyword>
<dbReference type="EMBL" id="LSDK01000057">
    <property type="protein sequence ID" value="KXB76732.1"/>
    <property type="molecule type" value="Genomic_DNA"/>
</dbReference>
<feature type="transmembrane region" description="Helical" evidence="1">
    <location>
        <begin position="271"/>
        <end position="288"/>
    </location>
</feature>
<dbReference type="STRING" id="322095.HMPREF3185_00843"/>
<feature type="domain" description="Acyltransferase 3" evidence="2">
    <location>
        <begin position="2"/>
        <end position="316"/>
    </location>
</feature>
<reference evidence="4" key="1">
    <citation type="submission" date="2016-01" db="EMBL/GenBank/DDBJ databases">
        <authorList>
            <person name="Mitreva M."/>
            <person name="Pepin K.H."/>
            <person name="Mihindukulasuriya K.A."/>
            <person name="Fulton R."/>
            <person name="Fronick C."/>
            <person name="O'Laughlin M."/>
            <person name="Miner T."/>
            <person name="Herter B."/>
            <person name="Rosa B.A."/>
            <person name="Cordes M."/>
            <person name="Tomlinson C."/>
            <person name="Wollam A."/>
            <person name="Palsikar V.B."/>
            <person name="Mardis E.R."/>
            <person name="Wilson R.K."/>
        </authorList>
    </citation>
    <scope>NUCLEOTIDE SEQUENCE [LARGE SCALE GENOMIC DNA]</scope>
    <source>
        <strain evidence="4">KA00683</strain>
    </source>
</reference>
<protein>
    <recommendedName>
        <fullName evidence="2">Acyltransferase 3 domain-containing protein</fullName>
    </recommendedName>
</protein>
<proteinExistence type="predicted"/>